<feature type="repeat" description="ANK" evidence="3">
    <location>
        <begin position="13"/>
        <end position="41"/>
    </location>
</feature>
<dbReference type="Proteomes" id="UP000092124">
    <property type="component" value="Unassembled WGS sequence"/>
</dbReference>
<protein>
    <submittedName>
        <fullName evidence="4">Uncharacterized protein</fullName>
    </submittedName>
</protein>
<sequence length="172" mass="18667">ILYIHNNLCQATTGKTAPHLAVETQEQNIVQFLIQAGAQVDDPMMNGCTPVHLTASLGLNSIPSTLWETGPETLQLNMEDDAPYDLDENAKATHGICGKVAIVGAEEGMETRQEVFGTSMASLAAGAWLQKELKEHAFSIRLPIYAQAWISVGGFSTEMIYRRELSGFNGPC</sequence>
<dbReference type="InterPro" id="IPR051070">
    <property type="entry name" value="NF-kappa-B_inhibitor"/>
</dbReference>
<evidence type="ECO:0000313" key="5">
    <source>
        <dbReference type="Proteomes" id="UP000092124"/>
    </source>
</evidence>
<gene>
    <name evidence="4" type="ORF">A6R68_22131</name>
</gene>
<name>A0A1A6HPK8_NEOLE</name>
<feature type="non-terminal residue" evidence="4">
    <location>
        <position position="172"/>
    </location>
</feature>
<evidence type="ECO:0000313" key="4">
    <source>
        <dbReference type="EMBL" id="OBS79667.1"/>
    </source>
</evidence>
<dbReference type="GO" id="GO:0051059">
    <property type="term" value="F:NF-kappaB binding"/>
    <property type="evidence" value="ECO:0007669"/>
    <property type="project" value="TreeGrafter"/>
</dbReference>
<keyword evidence="5" id="KW-1185">Reference proteome</keyword>
<keyword evidence="2 3" id="KW-0040">ANK repeat</keyword>
<feature type="non-terminal residue" evidence="4">
    <location>
        <position position="1"/>
    </location>
</feature>
<evidence type="ECO:0000256" key="1">
    <source>
        <dbReference type="ARBA" id="ARBA00022737"/>
    </source>
</evidence>
<dbReference type="InterPro" id="IPR002110">
    <property type="entry name" value="Ankyrin_rpt"/>
</dbReference>
<dbReference type="GO" id="GO:0005829">
    <property type="term" value="C:cytosol"/>
    <property type="evidence" value="ECO:0007669"/>
    <property type="project" value="TreeGrafter"/>
</dbReference>
<dbReference type="Gene3D" id="1.25.40.20">
    <property type="entry name" value="Ankyrin repeat-containing domain"/>
    <property type="match status" value="1"/>
</dbReference>
<dbReference type="STRING" id="56216.A0A1A6HPK8"/>
<dbReference type="PROSITE" id="PS50297">
    <property type="entry name" value="ANK_REP_REGION"/>
    <property type="match status" value="1"/>
</dbReference>
<dbReference type="PANTHER" id="PTHR46680">
    <property type="entry name" value="NF-KAPPA-B INHIBITOR ALPHA"/>
    <property type="match status" value="1"/>
</dbReference>
<proteinExistence type="predicted"/>
<evidence type="ECO:0000256" key="3">
    <source>
        <dbReference type="PROSITE-ProRule" id="PRU00023"/>
    </source>
</evidence>
<dbReference type="EMBL" id="LZPO01018545">
    <property type="protein sequence ID" value="OBS79667.1"/>
    <property type="molecule type" value="Genomic_DNA"/>
</dbReference>
<dbReference type="GO" id="GO:0071356">
    <property type="term" value="P:cellular response to tumor necrosis factor"/>
    <property type="evidence" value="ECO:0007669"/>
    <property type="project" value="TreeGrafter"/>
</dbReference>
<dbReference type="AlphaFoldDB" id="A0A1A6HPK8"/>
<dbReference type="Pfam" id="PF12796">
    <property type="entry name" value="Ank_2"/>
    <property type="match status" value="1"/>
</dbReference>
<dbReference type="PROSITE" id="PS50088">
    <property type="entry name" value="ANK_REPEAT"/>
    <property type="match status" value="1"/>
</dbReference>
<accession>A0A1A6HPK8</accession>
<dbReference type="InterPro" id="IPR036770">
    <property type="entry name" value="Ankyrin_rpt-contain_sf"/>
</dbReference>
<evidence type="ECO:0000256" key="2">
    <source>
        <dbReference type="ARBA" id="ARBA00023043"/>
    </source>
</evidence>
<dbReference type="SUPFAM" id="SSF48403">
    <property type="entry name" value="Ankyrin repeat"/>
    <property type="match status" value="1"/>
</dbReference>
<comment type="caution">
    <text evidence="4">The sequence shown here is derived from an EMBL/GenBank/DDBJ whole genome shotgun (WGS) entry which is preliminary data.</text>
</comment>
<dbReference type="PANTHER" id="PTHR46680:SF5">
    <property type="entry name" value="NFKB INHIBITOR EPSILON"/>
    <property type="match status" value="1"/>
</dbReference>
<dbReference type="OrthoDB" id="10254947at2759"/>
<reference evidence="4 5" key="1">
    <citation type="submission" date="2016-06" db="EMBL/GenBank/DDBJ databases">
        <title>The Draft Genome Sequence and Annotation of the Desert Woodrat Neotoma lepida.</title>
        <authorList>
            <person name="Campbell M."/>
            <person name="Oakeson K.F."/>
            <person name="Yandell M."/>
            <person name="Halpert J.R."/>
            <person name="Dearing D."/>
        </authorList>
    </citation>
    <scope>NUCLEOTIDE SEQUENCE [LARGE SCALE GENOMIC DNA]</scope>
    <source>
        <strain evidence="4">417</strain>
        <tissue evidence="4">Liver</tissue>
    </source>
</reference>
<keyword evidence="1" id="KW-0677">Repeat</keyword>
<organism evidence="4 5">
    <name type="scientific">Neotoma lepida</name>
    <name type="common">Desert woodrat</name>
    <dbReference type="NCBI Taxonomy" id="56216"/>
    <lineage>
        <taxon>Eukaryota</taxon>
        <taxon>Metazoa</taxon>
        <taxon>Chordata</taxon>
        <taxon>Craniata</taxon>
        <taxon>Vertebrata</taxon>
        <taxon>Euteleostomi</taxon>
        <taxon>Mammalia</taxon>
        <taxon>Eutheria</taxon>
        <taxon>Euarchontoglires</taxon>
        <taxon>Glires</taxon>
        <taxon>Rodentia</taxon>
        <taxon>Myomorpha</taxon>
        <taxon>Muroidea</taxon>
        <taxon>Cricetidae</taxon>
        <taxon>Neotominae</taxon>
        <taxon>Neotoma</taxon>
    </lineage>
</organism>